<comment type="caution">
    <text evidence="3">The sequence shown here is derived from an EMBL/GenBank/DDBJ whole genome shotgun (WGS) entry which is preliminary data.</text>
</comment>
<dbReference type="AlphaFoldDB" id="A0A2W5KP26"/>
<keyword evidence="2" id="KW-0812">Transmembrane</keyword>
<feature type="transmembrane region" description="Helical" evidence="2">
    <location>
        <begin position="7"/>
        <end position="25"/>
    </location>
</feature>
<sequence>MRTIRVLIEIIGLAVILVAGYWVWYANWGPNPNDRIGSTVAGYLPPGFKDWGCGKLNQRFGAEAPTVCSPVAGSLQQPPATPNAPPAAPSDPSSGRL</sequence>
<keyword evidence="2" id="KW-0472">Membrane</keyword>
<name>A0A2W5KP26_ANCNO</name>
<evidence type="ECO:0000256" key="2">
    <source>
        <dbReference type="SAM" id="Phobius"/>
    </source>
</evidence>
<reference evidence="3 4" key="1">
    <citation type="submission" date="2017-08" db="EMBL/GenBank/DDBJ databases">
        <title>Infants hospitalized years apart are colonized by the same room-sourced microbial strains.</title>
        <authorList>
            <person name="Brooks B."/>
            <person name="Olm M.R."/>
            <person name="Firek B.A."/>
            <person name="Baker R."/>
            <person name="Thomas B.C."/>
            <person name="Morowitz M.J."/>
            <person name="Banfield J.F."/>
        </authorList>
    </citation>
    <scope>NUCLEOTIDE SEQUENCE [LARGE SCALE GENOMIC DNA]</scope>
    <source>
        <strain evidence="3">S2_005_003_R2_43</strain>
    </source>
</reference>
<protein>
    <submittedName>
        <fullName evidence="3">Uncharacterized protein</fullName>
    </submittedName>
</protein>
<feature type="region of interest" description="Disordered" evidence="1">
    <location>
        <begin position="71"/>
        <end position="97"/>
    </location>
</feature>
<evidence type="ECO:0000313" key="4">
    <source>
        <dbReference type="Proteomes" id="UP000249577"/>
    </source>
</evidence>
<keyword evidence="2" id="KW-1133">Transmembrane helix</keyword>
<evidence type="ECO:0000313" key="3">
    <source>
        <dbReference type="EMBL" id="PZQ17789.1"/>
    </source>
</evidence>
<feature type="compositionally biased region" description="Pro residues" evidence="1">
    <location>
        <begin position="79"/>
        <end position="89"/>
    </location>
</feature>
<dbReference type="EMBL" id="QFPN01000002">
    <property type="protein sequence ID" value="PZQ17789.1"/>
    <property type="molecule type" value="Genomic_DNA"/>
</dbReference>
<accession>A0A2W5KP26</accession>
<gene>
    <name evidence="3" type="ORF">DI565_03355</name>
</gene>
<evidence type="ECO:0000256" key="1">
    <source>
        <dbReference type="SAM" id="MobiDB-lite"/>
    </source>
</evidence>
<organism evidence="3 4">
    <name type="scientific">Ancylobacter novellus</name>
    <name type="common">Thiobacillus novellus</name>
    <dbReference type="NCBI Taxonomy" id="921"/>
    <lineage>
        <taxon>Bacteria</taxon>
        <taxon>Pseudomonadati</taxon>
        <taxon>Pseudomonadota</taxon>
        <taxon>Alphaproteobacteria</taxon>
        <taxon>Hyphomicrobiales</taxon>
        <taxon>Xanthobacteraceae</taxon>
        <taxon>Ancylobacter</taxon>
    </lineage>
</organism>
<dbReference type="Proteomes" id="UP000249577">
    <property type="component" value="Unassembled WGS sequence"/>
</dbReference>
<proteinExistence type="predicted"/>